<protein>
    <recommendedName>
        <fullName evidence="4">Dipeptidylpeptidase IV N-terminal domain-containing protein</fullName>
    </recommendedName>
</protein>
<keyword evidence="1" id="KW-0732">Signal</keyword>
<name>A0ABX4G3D6_9GAMM</name>
<dbReference type="EMBL" id="NOIF01000007">
    <property type="protein sequence ID" value="OZS45576.1"/>
    <property type="molecule type" value="Genomic_DNA"/>
</dbReference>
<dbReference type="Proteomes" id="UP000215999">
    <property type="component" value="Unassembled WGS sequence"/>
</dbReference>
<dbReference type="Gene3D" id="2.120.10.30">
    <property type="entry name" value="TolB, C-terminal domain"/>
    <property type="match status" value="1"/>
</dbReference>
<evidence type="ECO:0000313" key="3">
    <source>
        <dbReference type="Proteomes" id="UP000215999"/>
    </source>
</evidence>
<proteinExistence type="predicted"/>
<accession>A0ABX4G3D6</accession>
<reference evidence="2 3" key="1">
    <citation type="journal article" date="2016" name="Antonie Van Leeuwenhoek">
        <title>Photobacterium sanguinicancri sp. nov. isolated from marine animals.</title>
        <authorList>
            <person name="Gomez-Gil B."/>
            <person name="Roque A."/>
            <person name="Rotllant G."/>
            <person name="Romalde J.L."/>
            <person name="Doce A."/>
            <person name="Eggermont M."/>
            <person name="Defoirdt T."/>
        </authorList>
    </citation>
    <scope>NUCLEOTIDE SEQUENCE [LARGE SCALE GENOMIC DNA]</scope>
    <source>
        <strain evidence="2 3">CAIM 1827</strain>
    </source>
</reference>
<feature type="chain" id="PRO_5047544980" description="Dipeptidylpeptidase IV N-terminal domain-containing protein" evidence="1">
    <location>
        <begin position="20"/>
        <end position="285"/>
    </location>
</feature>
<evidence type="ECO:0008006" key="4">
    <source>
        <dbReference type="Google" id="ProtNLM"/>
    </source>
</evidence>
<dbReference type="RefSeq" id="WP_094955951.1">
    <property type="nucleotide sequence ID" value="NZ_CANMLA010000004.1"/>
</dbReference>
<evidence type="ECO:0000256" key="1">
    <source>
        <dbReference type="SAM" id="SignalP"/>
    </source>
</evidence>
<sequence length="285" mass="32320">MRLSLLFFFCAFLSQPLFATTLPYGMSFVGLTEDGWQAFIVRESGQAEVVDNVDNPRQFTWSPAMDKAVYLTPDGTVIVHENEIATVLVRRTHPDAFTQFRLTNKGQKLLAVRLFNRQSEKTAISVWDTQASRFIDVHQQIGQVFDPYETEKQLYYSAVSCVIGCGLILQEAWLKNMVTQQVQQLTLHNGTLRYPTPDIPRQRLVYSLNTSSQYHLWQVDDLGRHRQLTHSLSSDIWPSVTAGGDIYFIRRGASGGILMVMNTAGDAVPIVLPHVQDIRDLEINQ</sequence>
<keyword evidence="3" id="KW-1185">Reference proteome</keyword>
<dbReference type="InterPro" id="IPR011042">
    <property type="entry name" value="6-blade_b-propeller_TolB-like"/>
</dbReference>
<evidence type="ECO:0000313" key="2">
    <source>
        <dbReference type="EMBL" id="OZS45576.1"/>
    </source>
</evidence>
<organism evidence="2 3">
    <name type="scientific">Photobacterium sanguinicancri</name>
    <dbReference type="NCBI Taxonomy" id="875932"/>
    <lineage>
        <taxon>Bacteria</taxon>
        <taxon>Pseudomonadati</taxon>
        <taxon>Pseudomonadota</taxon>
        <taxon>Gammaproteobacteria</taxon>
        <taxon>Vibrionales</taxon>
        <taxon>Vibrionaceae</taxon>
        <taxon>Photobacterium</taxon>
    </lineage>
</organism>
<gene>
    <name evidence="2" type="ORF">ASV53_02500</name>
</gene>
<comment type="caution">
    <text evidence="2">The sequence shown here is derived from an EMBL/GenBank/DDBJ whole genome shotgun (WGS) entry which is preliminary data.</text>
</comment>
<dbReference type="SUPFAM" id="SSF82171">
    <property type="entry name" value="DPP6 N-terminal domain-like"/>
    <property type="match status" value="1"/>
</dbReference>
<feature type="signal peptide" evidence="1">
    <location>
        <begin position="1"/>
        <end position="19"/>
    </location>
</feature>